<dbReference type="AlphaFoldDB" id="A0A1M6TZJ6"/>
<proteinExistence type="predicted"/>
<name>A0A1M6TZJ6_9FIRM</name>
<dbReference type="OrthoDB" id="9801008at2"/>
<accession>A0A1M6TZJ6</accession>
<protein>
    <submittedName>
        <fullName evidence="2">Putative zinc ribbon domain-containing protein</fullName>
    </submittedName>
</protein>
<evidence type="ECO:0000313" key="3">
    <source>
        <dbReference type="Proteomes" id="UP000184386"/>
    </source>
</evidence>
<gene>
    <name evidence="2" type="ORF">SAMN02745136_02932</name>
</gene>
<evidence type="ECO:0000259" key="1">
    <source>
        <dbReference type="Pfam" id="PF12674"/>
    </source>
</evidence>
<reference evidence="2 3" key="1">
    <citation type="submission" date="2016-11" db="EMBL/GenBank/DDBJ databases">
        <authorList>
            <person name="Jaros S."/>
            <person name="Januszkiewicz K."/>
            <person name="Wedrychowicz H."/>
        </authorList>
    </citation>
    <scope>NUCLEOTIDE SEQUENCE [LARGE SCALE GENOMIC DNA]</scope>
    <source>
        <strain evidence="2 3">DSM 15929</strain>
    </source>
</reference>
<dbReference type="InterPro" id="IPR025868">
    <property type="entry name" value="Zn_ribbon_dom_put"/>
</dbReference>
<dbReference type="RefSeq" id="WP_073277201.1">
    <property type="nucleotide sequence ID" value="NZ_FRAC01000014.1"/>
</dbReference>
<dbReference type="EMBL" id="FRAC01000014">
    <property type="protein sequence ID" value="SHK62313.1"/>
    <property type="molecule type" value="Genomic_DNA"/>
</dbReference>
<organism evidence="2 3">
    <name type="scientific">Anaerocolumna jejuensis DSM 15929</name>
    <dbReference type="NCBI Taxonomy" id="1121322"/>
    <lineage>
        <taxon>Bacteria</taxon>
        <taxon>Bacillati</taxon>
        <taxon>Bacillota</taxon>
        <taxon>Clostridia</taxon>
        <taxon>Lachnospirales</taxon>
        <taxon>Lachnospiraceae</taxon>
        <taxon>Anaerocolumna</taxon>
    </lineage>
</organism>
<keyword evidence="3" id="KW-1185">Reference proteome</keyword>
<dbReference type="Proteomes" id="UP000184386">
    <property type="component" value="Unassembled WGS sequence"/>
</dbReference>
<dbReference type="STRING" id="1121322.SAMN02745136_02932"/>
<sequence>MEEKYCQVCGMPMGETDELYGTEKDGSKSKDYCKYCYDKGEVTFKGTMEDMIEFCVPNMVEANPGISEEEARKRMKVFFPTLKHWQAK</sequence>
<evidence type="ECO:0000313" key="2">
    <source>
        <dbReference type="EMBL" id="SHK62313.1"/>
    </source>
</evidence>
<dbReference type="Pfam" id="PF12674">
    <property type="entry name" value="Zn_ribbon_2"/>
    <property type="match status" value="1"/>
</dbReference>
<feature type="domain" description="Putative zinc ribbon" evidence="1">
    <location>
        <begin position="5"/>
        <end position="86"/>
    </location>
</feature>